<name>A0A1C2DDJ6_9HYPH</name>
<comment type="caution">
    <text evidence="4">The sequence shown here is derived from an EMBL/GenBank/DDBJ whole genome shotgun (WGS) entry which is preliminary data.</text>
</comment>
<evidence type="ECO:0000256" key="1">
    <source>
        <dbReference type="SAM" id="Coils"/>
    </source>
</evidence>
<evidence type="ECO:0000313" key="4">
    <source>
        <dbReference type="EMBL" id="OCX12830.1"/>
    </source>
</evidence>
<dbReference type="RefSeq" id="WP_024924244.1">
    <property type="nucleotide sequence ID" value="NZ_MDEO01000036.1"/>
</dbReference>
<evidence type="ECO:0000256" key="3">
    <source>
        <dbReference type="SAM" id="Phobius"/>
    </source>
</evidence>
<feature type="transmembrane region" description="Helical" evidence="3">
    <location>
        <begin position="16"/>
        <end position="39"/>
    </location>
</feature>
<feature type="coiled-coil region" evidence="1">
    <location>
        <begin position="87"/>
        <end position="121"/>
    </location>
</feature>
<keyword evidence="5" id="KW-1185">Reference proteome</keyword>
<protein>
    <recommendedName>
        <fullName evidence="6">DUF2852 domain-containing protein</fullName>
    </recommendedName>
</protein>
<keyword evidence="3" id="KW-0812">Transmembrane</keyword>
<evidence type="ECO:0008006" key="6">
    <source>
        <dbReference type="Google" id="ProtNLM"/>
    </source>
</evidence>
<organism evidence="4 5">
    <name type="scientific">Mesorhizobium hungaricum</name>
    <dbReference type="NCBI Taxonomy" id="1566387"/>
    <lineage>
        <taxon>Bacteria</taxon>
        <taxon>Pseudomonadati</taxon>
        <taxon>Pseudomonadota</taxon>
        <taxon>Alphaproteobacteria</taxon>
        <taxon>Hyphomicrobiales</taxon>
        <taxon>Phyllobacteriaceae</taxon>
        <taxon>Mesorhizobium</taxon>
    </lineage>
</organism>
<reference evidence="4 5" key="1">
    <citation type="submission" date="2016-08" db="EMBL/GenBank/DDBJ databases">
        <title>Whole genome sequence of Mesorhizobium sp. strain UASWS1009 isolated from industrial sewage.</title>
        <authorList>
            <person name="Crovadore J."/>
            <person name="Calmin G."/>
            <person name="Chablais R."/>
            <person name="Cochard B."/>
            <person name="Lefort F."/>
        </authorList>
    </citation>
    <scope>NUCLEOTIDE SEQUENCE [LARGE SCALE GENOMIC DNA]</scope>
    <source>
        <strain evidence="4 5">UASWS1009</strain>
    </source>
</reference>
<evidence type="ECO:0000256" key="2">
    <source>
        <dbReference type="SAM" id="MobiDB-lite"/>
    </source>
</evidence>
<dbReference type="OrthoDB" id="9806878at2"/>
<keyword evidence="1" id="KW-0175">Coiled coil</keyword>
<sequence length="154" mass="17489">MNTTALIRPAWTPATIALMVLGFVVFWPLGLAMLAYIIWGDRLDGFKRDVNKATDGIFAGCRRGADKAHRWGHSSARTGNVAFDDWRDKELERLAEERRKLDEALAEFDDYARELRRAKDQEEFDRFMAARNKPTTPTTTTKPAKGKGTNLLDD</sequence>
<dbReference type="STRING" id="1566387.QV13_24925"/>
<dbReference type="EMBL" id="MDEO01000036">
    <property type="protein sequence ID" value="OCX12830.1"/>
    <property type="molecule type" value="Genomic_DNA"/>
</dbReference>
<dbReference type="Pfam" id="PF11014">
    <property type="entry name" value="DUF2852"/>
    <property type="match status" value="1"/>
</dbReference>
<feature type="region of interest" description="Disordered" evidence="2">
    <location>
        <begin position="126"/>
        <end position="154"/>
    </location>
</feature>
<dbReference type="Proteomes" id="UP000094412">
    <property type="component" value="Unassembled WGS sequence"/>
</dbReference>
<gene>
    <name evidence="4" type="ORF">QV13_24925</name>
</gene>
<evidence type="ECO:0000313" key="5">
    <source>
        <dbReference type="Proteomes" id="UP000094412"/>
    </source>
</evidence>
<accession>A0A1C2DDJ6</accession>
<keyword evidence="3" id="KW-0472">Membrane</keyword>
<proteinExistence type="predicted"/>
<dbReference type="InterPro" id="IPR021273">
    <property type="entry name" value="DUF2852"/>
</dbReference>
<keyword evidence="3" id="KW-1133">Transmembrane helix</keyword>
<dbReference type="AlphaFoldDB" id="A0A1C2DDJ6"/>
<feature type="compositionally biased region" description="Low complexity" evidence="2">
    <location>
        <begin position="133"/>
        <end position="154"/>
    </location>
</feature>